<gene>
    <name evidence="2" type="ORF">EZS28_034150</name>
</gene>
<dbReference type="GO" id="GO:0005524">
    <property type="term" value="F:ATP binding"/>
    <property type="evidence" value="ECO:0007669"/>
    <property type="project" value="UniProtKB-UniRule"/>
</dbReference>
<keyword evidence="1" id="KW-0067">ATP-binding</keyword>
<dbReference type="SUPFAM" id="SSF56112">
    <property type="entry name" value="Protein kinase-like (PK-like)"/>
    <property type="match status" value="1"/>
</dbReference>
<dbReference type="EMBL" id="SNRW01015503">
    <property type="protein sequence ID" value="KAA6370324.1"/>
    <property type="molecule type" value="Genomic_DNA"/>
</dbReference>
<sequence>MMEDIFEFLARANGYKLLYEIGQGSSAKVWLAHCISLNQDFAIKFIDLEKQLGRSTLKKSLFSHRRNTKTSRIS</sequence>
<dbReference type="PROSITE" id="PS00107">
    <property type="entry name" value="PROTEIN_KINASE_ATP"/>
    <property type="match status" value="1"/>
</dbReference>
<keyword evidence="1" id="KW-0547">Nucleotide-binding</keyword>
<protein>
    <recommendedName>
        <fullName evidence="4">Protein kinase domain-containing protein</fullName>
    </recommendedName>
</protein>
<accession>A0A5J4UJD6</accession>
<evidence type="ECO:0008006" key="4">
    <source>
        <dbReference type="Google" id="ProtNLM"/>
    </source>
</evidence>
<dbReference type="InterPro" id="IPR011009">
    <property type="entry name" value="Kinase-like_dom_sf"/>
</dbReference>
<feature type="binding site" evidence="1">
    <location>
        <position position="44"/>
    </location>
    <ligand>
        <name>ATP</name>
        <dbReference type="ChEBI" id="CHEBI:30616"/>
    </ligand>
</feature>
<dbReference type="Proteomes" id="UP000324800">
    <property type="component" value="Unassembled WGS sequence"/>
</dbReference>
<dbReference type="OrthoDB" id="8693905at2759"/>
<reference evidence="2 3" key="1">
    <citation type="submission" date="2019-03" db="EMBL/GenBank/DDBJ databases">
        <title>Single cell metagenomics reveals metabolic interactions within the superorganism composed of flagellate Streblomastix strix and complex community of Bacteroidetes bacteria on its surface.</title>
        <authorList>
            <person name="Treitli S.C."/>
            <person name="Kolisko M."/>
            <person name="Husnik F."/>
            <person name="Keeling P."/>
            <person name="Hampl V."/>
        </authorList>
    </citation>
    <scope>NUCLEOTIDE SEQUENCE [LARGE SCALE GENOMIC DNA]</scope>
    <source>
        <strain evidence="2">ST1C</strain>
    </source>
</reference>
<evidence type="ECO:0000313" key="3">
    <source>
        <dbReference type="Proteomes" id="UP000324800"/>
    </source>
</evidence>
<evidence type="ECO:0000313" key="2">
    <source>
        <dbReference type="EMBL" id="KAA6370324.1"/>
    </source>
</evidence>
<organism evidence="2 3">
    <name type="scientific">Streblomastix strix</name>
    <dbReference type="NCBI Taxonomy" id="222440"/>
    <lineage>
        <taxon>Eukaryota</taxon>
        <taxon>Metamonada</taxon>
        <taxon>Preaxostyla</taxon>
        <taxon>Oxymonadida</taxon>
        <taxon>Streblomastigidae</taxon>
        <taxon>Streblomastix</taxon>
    </lineage>
</organism>
<comment type="caution">
    <text evidence="2">The sequence shown here is derived from an EMBL/GenBank/DDBJ whole genome shotgun (WGS) entry which is preliminary data.</text>
</comment>
<dbReference type="InterPro" id="IPR017441">
    <property type="entry name" value="Protein_kinase_ATP_BS"/>
</dbReference>
<dbReference type="AlphaFoldDB" id="A0A5J4UJD6"/>
<evidence type="ECO:0000256" key="1">
    <source>
        <dbReference type="PROSITE-ProRule" id="PRU10141"/>
    </source>
</evidence>
<name>A0A5J4UJD6_9EUKA</name>
<dbReference type="Gene3D" id="3.30.200.20">
    <property type="entry name" value="Phosphorylase Kinase, domain 1"/>
    <property type="match status" value="1"/>
</dbReference>
<proteinExistence type="predicted"/>